<feature type="non-terminal residue" evidence="3">
    <location>
        <position position="415"/>
    </location>
</feature>
<gene>
    <name evidence="3" type="ORF">GB881_17835</name>
</gene>
<accession>A0A6N7EP33</accession>
<organism evidence="3 4">
    <name type="scientific">Georgenia subflava</name>
    <dbReference type="NCBI Taxonomy" id="1622177"/>
    <lineage>
        <taxon>Bacteria</taxon>
        <taxon>Bacillati</taxon>
        <taxon>Actinomycetota</taxon>
        <taxon>Actinomycetes</taxon>
        <taxon>Micrococcales</taxon>
        <taxon>Bogoriellaceae</taxon>
        <taxon>Georgenia</taxon>
    </lineage>
</organism>
<dbReference type="Proteomes" id="UP000437709">
    <property type="component" value="Unassembled WGS sequence"/>
</dbReference>
<reference evidence="3 4" key="1">
    <citation type="submission" date="2019-10" db="EMBL/GenBank/DDBJ databases">
        <title>Georgenia wutianyii sp. nov. and Georgenia yuyongxinii sp. nov. isolated from plateau pika (Ochotona curzoniae) in the Qinghai-Tibet plateau of China.</title>
        <authorList>
            <person name="Tian Z."/>
        </authorList>
    </citation>
    <scope>NUCLEOTIDE SEQUENCE [LARGE SCALE GENOMIC DNA]</scope>
    <source>
        <strain evidence="3 4">JCM 19765</strain>
    </source>
</reference>
<dbReference type="AlphaFoldDB" id="A0A6N7EP33"/>
<keyword evidence="4" id="KW-1185">Reference proteome</keyword>
<dbReference type="EMBL" id="WHPC01000121">
    <property type="protein sequence ID" value="MPV38873.1"/>
    <property type="molecule type" value="Genomic_DNA"/>
</dbReference>
<proteinExistence type="predicted"/>
<feature type="compositionally biased region" description="Low complexity" evidence="1">
    <location>
        <begin position="1"/>
        <end position="15"/>
    </location>
</feature>
<dbReference type="OrthoDB" id="5197219at2"/>
<feature type="domain" description="DUF222" evidence="2">
    <location>
        <begin position="228"/>
        <end position="408"/>
    </location>
</feature>
<dbReference type="Pfam" id="PF02720">
    <property type="entry name" value="DUF222"/>
    <property type="match status" value="1"/>
</dbReference>
<dbReference type="InterPro" id="IPR003870">
    <property type="entry name" value="DUF222"/>
</dbReference>
<feature type="compositionally biased region" description="Low complexity" evidence="1">
    <location>
        <begin position="23"/>
        <end position="49"/>
    </location>
</feature>
<feature type="region of interest" description="Disordered" evidence="1">
    <location>
        <begin position="1"/>
        <end position="49"/>
    </location>
</feature>
<name>A0A6N7EP33_9MICO</name>
<evidence type="ECO:0000259" key="2">
    <source>
        <dbReference type="Pfam" id="PF02720"/>
    </source>
</evidence>
<protein>
    <submittedName>
        <fullName evidence="3">DUF222 domain-containing protein</fullName>
    </submittedName>
</protein>
<sequence>MRCSSTARRTTGRAARLPRARTRWPTTNGSTRSATTAGSTRPVPAAAAGAGAVHTGTIATPDVAHSVDAVDGVGSAGSPAPTAVEGIDSVAVVSADDTAAAPDTASVRDTAGDSTDTVIEVDLGDADTCDVGGSWSRVLDRPLTEVFAQVEAESGRNLGISLTVLGQAKAGPVLAALLAGVDQDQIDRFATLEVLAGYKRIEAWAAAAAARTASTLADKATTFAHPSLKEKVDATGEEIALRLAISRTEASDLVTVGHGLTRAFTQTGAALAAGAIDFRKAAKIVTTLAHAPGPVAAEVEAEVLHQADGRTPSQLQRDLNKALIAVDPEDAQDRHARARAGRHVNHTKALPDGMASLYAVLPAEDCVTVDLALDAIATTAKAAGDTRTMSQLRADAMAAMARGTIHTGWTGPPPH</sequence>
<evidence type="ECO:0000313" key="3">
    <source>
        <dbReference type="EMBL" id="MPV38873.1"/>
    </source>
</evidence>
<comment type="caution">
    <text evidence="3">The sequence shown here is derived from an EMBL/GenBank/DDBJ whole genome shotgun (WGS) entry which is preliminary data.</text>
</comment>
<evidence type="ECO:0000313" key="4">
    <source>
        <dbReference type="Proteomes" id="UP000437709"/>
    </source>
</evidence>
<evidence type="ECO:0000256" key="1">
    <source>
        <dbReference type="SAM" id="MobiDB-lite"/>
    </source>
</evidence>